<comment type="similarity">
    <text evidence="2">Belongs to the MscS (TC 1.A.23) family.</text>
</comment>
<organism evidence="10 11">
    <name type="scientific">Lithospermum erythrorhizon</name>
    <name type="common">Purple gromwell</name>
    <name type="synonym">Lithospermum officinale var. erythrorhizon</name>
    <dbReference type="NCBI Taxonomy" id="34254"/>
    <lineage>
        <taxon>Eukaryota</taxon>
        <taxon>Viridiplantae</taxon>
        <taxon>Streptophyta</taxon>
        <taxon>Embryophyta</taxon>
        <taxon>Tracheophyta</taxon>
        <taxon>Spermatophyta</taxon>
        <taxon>Magnoliopsida</taxon>
        <taxon>eudicotyledons</taxon>
        <taxon>Gunneridae</taxon>
        <taxon>Pentapetalae</taxon>
        <taxon>asterids</taxon>
        <taxon>lamiids</taxon>
        <taxon>Boraginales</taxon>
        <taxon>Boraginaceae</taxon>
        <taxon>Boraginoideae</taxon>
        <taxon>Lithospermeae</taxon>
        <taxon>Lithospermum</taxon>
    </lineage>
</organism>
<dbReference type="InterPro" id="IPR023408">
    <property type="entry name" value="MscS_beta-dom_sf"/>
</dbReference>
<evidence type="ECO:0000256" key="3">
    <source>
        <dbReference type="ARBA" id="ARBA00022692"/>
    </source>
</evidence>
<evidence type="ECO:0000313" key="10">
    <source>
        <dbReference type="EMBL" id="GAA0158532.1"/>
    </source>
</evidence>
<keyword evidence="3 8" id="KW-0812">Transmembrane</keyword>
<dbReference type="Gene3D" id="1.10.287.1260">
    <property type="match status" value="1"/>
</dbReference>
<keyword evidence="6 8" id="KW-0472">Membrane</keyword>
<dbReference type="SUPFAM" id="SSF82861">
    <property type="entry name" value="Mechanosensitive channel protein MscS (YggB), transmembrane region"/>
    <property type="match status" value="1"/>
</dbReference>
<comment type="caution">
    <text evidence="10">The sequence shown here is derived from an EMBL/GenBank/DDBJ whole genome shotgun (WGS) entry which is preliminary data.</text>
</comment>
<proteinExistence type="inferred from homology"/>
<feature type="transmembrane region" description="Helical" evidence="8">
    <location>
        <begin position="173"/>
        <end position="191"/>
    </location>
</feature>
<evidence type="ECO:0000256" key="5">
    <source>
        <dbReference type="ARBA" id="ARBA00023065"/>
    </source>
</evidence>
<keyword evidence="4 8" id="KW-1133">Transmembrane helix</keyword>
<keyword evidence="5" id="KW-0813">Transport</keyword>
<dbReference type="EMBL" id="BAABME010019846">
    <property type="protein sequence ID" value="GAA0158532.1"/>
    <property type="molecule type" value="Genomic_DNA"/>
</dbReference>
<keyword evidence="5" id="KW-0406">Ion transport</keyword>
<protein>
    <submittedName>
        <fullName evidence="10">Ion channel</fullName>
    </submittedName>
</protein>
<evidence type="ECO:0000256" key="1">
    <source>
        <dbReference type="ARBA" id="ARBA00004141"/>
    </source>
</evidence>
<evidence type="ECO:0000313" key="11">
    <source>
        <dbReference type="Proteomes" id="UP001454036"/>
    </source>
</evidence>
<dbReference type="PANTHER" id="PTHR30566:SF5">
    <property type="entry name" value="MECHANOSENSITIVE ION CHANNEL PROTEIN 1, MITOCHONDRIAL-RELATED"/>
    <property type="match status" value="1"/>
</dbReference>
<dbReference type="InterPro" id="IPR010920">
    <property type="entry name" value="LSM_dom_sf"/>
</dbReference>
<evidence type="ECO:0000256" key="4">
    <source>
        <dbReference type="ARBA" id="ARBA00022989"/>
    </source>
</evidence>
<keyword evidence="7" id="KW-0407">Ion channel</keyword>
<reference evidence="10 11" key="1">
    <citation type="submission" date="2024-01" db="EMBL/GenBank/DDBJ databases">
        <title>The complete chloroplast genome sequence of Lithospermum erythrorhizon: insights into the phylogenetic relationship among Boraginaceae species and the maternal lineages of purple gromwells.</title>
        <authorList>
            <person name="Okada T."/>
            <person name="Watanabe K."/>
        </authorList>
    </citation>
    <scope>NUCLEOTIDE SEQUENCE [LARGE SCALE GENOMIC DNA]</scope>
</reference>
<feature type="transmembrane region" description="Helical" evidence="8">
    <location>
        <begin position="145"/>
        <end position="167"/>
    </location>
</feature>
<comment type="subcellular location">
    <subcellularLocation>
        <location evidence="1">Membrane</location>
        <topology evidence="1">Multi-pass membrane protein</topology>
    </subcellularLocation>
</comment>
<evidence type="ECO:0000256" key="2">
    <source>
        <dbReference type="ARBA" id="ARBA00008017"/>
    </source>
</evidence>
<name>A0AAV3Q8J6_LITER</name>
<feature type="transmembrane region" description="Helical" evidence="8">
    <location>
        <begin position="212"/>
        <end position="231"/>
    </location>
</feature>
<feature type="transmembrane region" description="Helical" evidence="8">
    <location>
        <begin position="115"/>
        <end position="133"/>
    </location>
</feature>
<dbReference type="PANTHER" id="PTHR30566">
    <property type="entry name" value="YNAI-RELATED MECHANOSENSITIVE ION CHANNEL"/>
    <property type="match status" value="1"/>
</dbReference>
<feature type="transmembrane region" description="Helical" evidence="8">
    <location>
        <begin position="85"/>
        <end position="103"/>
    </location>
</feature>
<dbReference type="InterPro" id="IPR006685">
    <property type="entry name" value="MscS_channel_2nd"/>
</dbReference>
<accession>A0AAV3Q8J6</accession>
<dbReference type="SUPFAM" id="SSF50182">
    <property type="entry name" value="Sm-like ribonucleoproteins"/>
    <property type="match status" value="1"/>
</dbReference>
<feature type="domain" description="Mechanosensitive ion channel MscS" evidence="9">
    <location>
        <begin position="259"/>
        <end position="326"/>
    </location>
</feature>
<evidence type="ECO:0000259" key="9">
    <source>
        <dbReference type="Pfam" id="PF00924"/>
    </source>
</evidence>
<evidence type="ECO:0000256" key="8">
    <source>
        <dbReference type="SAM" id="Phobius"/>
    </source>
</evidence>
<sequence length="424" mass="46493">MHMMSVHGFALSAAGKGSPMDLNVQAATSGGPIGVSDGGPRENNWGYKIKEVWQSSMGYTPEEMSDQIMPYVQEWLDKHPYIREVIVPFAGTLAGILLAWLAVPKILKQFHEYSSLGSTTLLAGSSVWGAVPYKKSFWGALEDPVRYLITFMAISQLFTLVAPTAIASQLLGQVWRGAFIVSFVWFLHRWKTNVISRAMAVKSLQEPYRDKLLTLDKFFSVGLFVIGLLALAEACGVPVQSILTVGGIGGLATAFAVRDILGNVLSGLSVQISQPFSVGDIIKAGSVEGQVVKMGLTNTSLLSAEKFPVFVPNSLFSSQVIVNKSRAQYRATTLMIPLQIDDFGKIPQISNAIKDMLKSHTKVFLDKEAPYCCLSRVERSFSELTLGCNLQYMSKNELLYAEQDILLQSVRIIKEHGVELGNIM</sequence>
<dbReference type="AlphaFoldDB" id="A0AAV3Q8J6"/>
<dbReference type="GO" id="GO:0034220">
    <property type="term" value="P:monoatomic ion transmembrane transport"/>
    <property type="evidence" value="ECO:0007669"/>
    <property type="project" value="UniProtKB-KW"/>
</dbReference>
<evidence type="ECO:0000256" key="7">
    <source>
        <dbReference type="ARBA" id="ARBA00023303"/>
    </source>
</evidence>
<evidence type="ECO:0000256" key="6">
    <source>
        <dbReference type="ARBA" id="ARBA00023136"/>
    </source>
</evidence>
<keyword evidence="11" id="KW-1185">Reference proteome</keyword>
<dbReference type="InterPro" id="IPR011014">
    <property type="entry name" value="MscS_channel_TM-2"/>
</dbReference>
<dbReference type="Pfam" id="PF00924">
    <property type="entry name" value="MS_channel_2nd"/>
    <property type="match status" value="1"/>
</dbReference>
<dbReference type="Proteomes" id="UP001454036">
    <property type="component" value="Unassembled WGS sequence"/>
</dbReference>
<dbReference type="GO" id="GO:0016020">
    <property type="term" value="C:membrane"/>
    <property type="evidence" value="ECO:0007669"/>
    <property type="project" value="UniProtKB-SubCell"/>
</dbReference>
<gene>
    <name evidence="10" type="ORF">LIER_38672</name>
</gene>
<dbReference type="Gene3D" id="2.30.30.60">
    <property type="match status" value="1"/>
</dbReference>